<reference evidence="1 3" key="1">
    <citation type="journal article" date="2019" name="Emerg. Microbes Infect.">
        <title>Comprehensive subspecies identification of 175 nontuberculous mycobacteria species based on 7547 genomic profiles.</title>
        <authorList>
            <person name="Matsumoto Y."/>
            <person name="Kinjo T."/>
            <person name="Motooka D."/>
            <person name="Nabeya D."/>
            <person name="Jung N."/>
            <person name="Uechi K."/>
            <person name="Horii T."/>
            <person name="Iida T."/>
            <person name="Fujita J."/>
            <person name="Nakamura S."/>
        </authorList>
    </citation>
    <scope>NUCLEOTIDE SEQUENCE [LARGE SCALE GENOMIC DNA]</scope>
    <source>
        <strain evidence="1 3">JCM 15653</strain>
    </source>
</reference>
<evidence type="ECO:0000313" key="2">
    <source>
        <dbReference type="EMBL" id="UNB99397.1"/>
    </source>
</evidence>
<evidence type="ECO:0000313" key="3">
    <source>
        <dbReference type="Proteomes" id="UP000466683"/>
    </source>
</evidence>
<dbReference type="Proteomes" id="UP000466683">
    <property type="component" value="Chromosome"/>
</dbReference>
<dbReference type="RefSeq" id="WP_077738643.1">
    <property type="nucleotide sequence ID" value="NZ_AP022579.1"/>
</dbReference>
<sequence>MTTDLTWFYSLPPADRISLLRDPRQRLTGDLAKRLFLQQEAFMTQWLSNDGGGSVELSATAVQTLLAVRAQLDHWWQSLDGDQVDYIVQNRDGELDGSYRSVVQAASLDPVTHAPHGQLVVTVADNKTGRFRLPELIRIYVDVRQGVHPPA</sequence>
<name>A0AAX2ZW82_9MYCO</name>
<protein>
    <submittedName>
        <fullName evidence="2">Uncharacterized protein</fullName>
    </submittedName>
</protein>
<reference evidence="1" key="2">
    <citation type="submission" date="2020-02" db="EMBL/GenBank/DDBJ databases">
        <authorList>
            <person name="Matsumoto Y."/>
            <person name="Kinjo T."/>
            <person name="Motooka D."/>
            <person name="Nabeya D."/>
            <person name="Jung N."/>
            <person name="Uechi K."/>
            <person name="Horii T."/>
            <person name="Iida T."/>
            <person name="Fujita J."/>
            <person name="Nakamura S."/>
        </authorList>
    </citation>
    <scope>NUCLEOTIDE SEQUENCE</scope>
    <source>
        <strain evidence="1">JCM 15653</strain>
    </source>
</reference>
<dbReference type="AlphaFoldDB" id="A0AAX2ZW82"/>
<accession>A0AAX2ZW82</accession>
<organism evidence="2 4">
    <name type="scientific">Mycolicibacterium boenickei</name>
    <dbReference type="NCBI Taxonomy" id="146017"/>
    <lineage>
        <taxon>Bacteria</taxon>
        <taxon>Bacillati</taxon>
        <taxon>Actinomycetota</taxon>
        <taxon>Actinomycetes</taxon>
        <taxon>Mycobacteriales</taxon>
        <taxon>Mycobacteriaceae</taxon>
        <taxon>Mycolicibacterium</taxon>
    </lineage>
</organism>
<dbReference type="EMBL" id="AP022579">
    <property type="protein sequence ID" value="BBX89034.1"/>
    <property type="molecule type" value="Genomic_DNA"/>
</dbReference>
<evidence type="ECO:0000313" key="1">
    <source>
        <dbReference type="EMBL" id="BBX89034.1"/>
    </source>
</evidence>
<gene>
    <name evidence="2" type="ORF">H5U98_28695</name>
    <name evidence="1" type="ORF">MBOE_06830</name>
</gene>
<dbReference type="Proteomes" id="UP001162885">
    <property type="component" value="Chromosome"/>
</dbReference>
<reference evidence="2 4" key="3">
    <citation type="journal article" date="2022" name="BMC Genomics">
        <title>Comparative genome analysis of mycobacteria focusing on tRNA and non-coding RNA.</title>
        <authorList>
            <person name="Behra P.R.K."/>
            <person name="Pettersson B.M.F."/>
            <person name="Ramesh M."/>
            <person name="Das S."/>
            <person name="Dasgupta S."/>
            <person name="Kirsebom L.A."/>
        </authorList>
    </citation>
    <scope>NUCLEOTIDE SEQUENCE [LARGE SCALE GENOMIC DNA]</scope>
    <source>
        <strain evidence="2 4">DSM 44677</strain>
    </source>
</reference>
<dbReference type="EMBL" id="CP060016">
    <property type="protein sequence ID" value="UNB99397.1"/>
    <property type="molecule type" value="Genomic_DNA"/>
</dbReference>
<keyword evidence="3" id="KW-1185">Reference proteome</keyword>
<evidence type="ECO:0000313" key="4">
    <source>
        <dbReference type="Proteomes" id="UP001162885"/>
    </source>
</evidence>
<proteinExistence type="predicted"/>